<evidence type="ECO:0000256" key="19">
    <source>
        <dbReference type="SAM" id="SignalP"/>
    </source>
</evidence>
<evidence type="ECO:0000256" key="16">
    <source>
        <dbReference type="ARBA" id="ARBA00031902"/>
    </source>
</evidence>
<evidence type="ECO:0000256" key="18">
    <source>
        <dbReference type="SAM" id="Phobius"/>
    </source>
</evidence>
<dbReference type="InterPro" id="IPR015943">
    <property type="entry name" value="WD40/YVTN_repeat-like_dom_sf"/>
</dbReference>
<dbReference type="SMART" id="SM00602">
    <property type="entry name" value="VPS10"/>
    <property type="match status" value="2"/>
</dbReference>
<feature type="region of interest" description="Disordered" evidence="17">
    <location>
        <begin position="636"/>
        <end position="664"/>
    </location>
</feature>
<dbReference type="Gene3D" id="2.130.10.10">
    <property type="entry name" value="YVTN repeat-like/Quinoprotein amine dehydrogenase"/>
    <property type="match status" value="1"/>
</dbReference>
<evidence type="ECO:0000256" key="6">
    <source>
        <dbReference type="ARBA" id="ARBA00022737"/>
    </source>
</evidence>
<dbReference type="GO" id="GO:0016020">
    <property type="term" value="C:membrane"/>
    <property type="evidence" value="ECO:0007669"/>
    <property type="project" value="InterPro"/>
</dbReference>
<keyword evidence="7" id="KW-0653">Protein transport</keyword>
<gene>
    <name evidence="21" type="ORF">EJ05DRAFT_76315</name>
</gene>
<dbReference type="GO" id="GO:0005794">
    <property type="term" value="C:Golgi apparatus"/>
    <property type="evidence" value="ECO:0007669"/>
    <property type="project" value="UniProtKB-SubCell"/>
</dbReference>
<keyword evidence="4" id="KW-0813">Transport</keyword>
<evidence type="ECO:0000313" key="21">
    <source>
        <dbReference type="EMBL" id="KAF2756754.1"/>
    </source>
</evidence>
<name>A0A6A6W3Z7_9PEZI</name>
<dbReference type="InterPro" id="IPR031777">
    <property type="entry name" value="Sortilin_C"/>
</dbReference>
<comment type="function">
    <text evidence="13">Functions as a sorting receptor in the Golgi compartment required for the intracellular sorting and delivery of soluble vacuolar proteins, like carboxypeptidase Y (CPY) and proteinase A. Executes multiple rounds of sorting by cycling between the late Golgi and a prevacuolar endosome-like compartment.</text>
</comment>
<dbReference type="GO" id="GO:0006623">
    <property type="term" value="P:protein targeting to vacuole"/>
    <property type="evidence" value="ECO:0007669"/>
    <property type="project" value="TreeGrafter"/>
</dbReference>
<feature type="transmembrane region" description="Helical" evidence="18">
    <location>
        <begin position="1395"/>
        <end position="1417"/>
    </location>
</feature>
<evidence type="ECO:0000256" key="1">
    <source>
        <dbReference type="ARBA" id="ARBA00004166"/>
    </source>
</evidence>
<accession>A0A6A6W3Z7</accession>
<evidence type="ECO:0000256" key="17">
    <source>
        <dbReference type="SAM" id="MobiDB-lite"/>
    </source>
</evidence>
<comment type="subcellular location">
    <subcellularLocation>
        <location evidence="1">Golgi apparatus</location>
        <location evidence="1">trans-Golgi network membrane</location>
        <topology evidence="1">Multi-pass membrane protein</topology>
    </subcellularLocation>
    <subcellularLocation>
        <location evidence="2">Prevacuolar compartment membrane</location>
        <topology evidence="2">Multi-pass membrane protein</topology>
    </subcellularLocation>
</comment>
<reference evidence="21" key="1">
    <citation type="journal article" date="2020" name="Stud. Mycol.">
        <title>101 Dothideomycetes genomes: a test case for predicting lifestyles and emergence of pathogens.</title>
        <authorList>
            <person name="Haridas S."/>
            <person name="Albert R."/>
            <person name="Binder M."/>
            <person name="Bloem J."/>
            <person name="Labutti K."/>
            <person name="Salamov A."/>
            <person name="Andreopoulos B."/>
            <person name="Baker S."/>
            <person name="Barry K."/>
            <person name="Bills G."/>
            <person name="Bluhm B."/>
            <person name="Cannon C."/>
            <person name="Castanera R."/>
            <person name="Culley D."/>
            <person name="Daum C."/>
            <person name="Ezra D."/>
            <person name="Gonzalez J."/>
            <person name="Henrissat B."/>
            <person name="Kuo A."/>
            <person name="Liang C."/>
            <person name="Lipzen A."/>
            <person name="Lutzoni F."/>
            <person name="Magnuson J."/>
            <person name="Mondo S."/>
            <person name="Nolan M."/>
            <person name="Ohm R."/>
            <person name="Pangilinan J."/>
            <person name="Park H.-J."/>
            <person name="Ramirez L."/>
            <person name="Alfaro M."/>
            <person name="Sun H."/>
            <person name="Tritt A."/>
            <person name="Yoshinaga Y."/>
            <person name="Zwiers L.-H."/>
            <person name="Turgeon B."/>
            <person name="Goodwin S."/>
            <person name="Spatafora J."/>
            <person name="Crous P."/>
            <person name="Grigoriev I."/>
        </authorList>
    </citation>
    <scope>NUCLEOTIDE SEQUENCE</scope>
    <source>
        <strain evidence="21">CBS 121739</strain>
    </source>
</reference>
<dbReference type="GO" id="GO:0006895">
    <property type="term" value="P:Golgi to endosome transport"/>
    <property type="evidence" value="ECO:0007669"/>
    <property type="project" value="TreeGrafter"/>
</dbReference>
<dbReference type="InterPro" id="IPR006581">
    <property type="entry name" value="VPS10"/>
</dbReference>
<feature type="domain" description="VPS10" evidence="20">
    <location>
        <begin position="52"/>
        <end position="677"/>
    </location>
</feature>
<dbReference type="GeneID" id="54491013"/>
<keyword evidence="11" id="KW-0675">Receptor</keyword>
<dbReference type="SUPFAM" id="SSF110296">
    <property type="entry name" value="Oligoxyloglucan reducing end-specific cellobiohydrolase"/>
    <property type="match status" value="2"/>
</dbReference>
<evidence type="ECO:0000259" key="20">
    <source>
        <dbReference type="SMART" id="SM00602"/>
    </source>
</evidence>
<keyword evidence="9" id="KW-0333">Golgi apparatus</keyword>
<evidence type="ECO:0000256" key="10">
    <source>
        <dbReference type="ARBA" id="ARBA00023136"/>
    </source>
</evidence>
<evidence type="ECO:0000256" key="13">
    <source>
        <dbReference type="ARBA" id="ARBA00025569"/>
    </source>
</evidence>
<dbReference type="Pfam" id="PF15902">
    <property type="entry name" value="Sortilin-Vps10"/>
    <property type="match status" value="2"/>
</dbReference>
<dbReference type="Pfam" id="PF15901">
    <property type="entry name" value="Sortilin_C"/>
    <property type="match status" value="2"/>
</dbReference>
<dbReference type="EMBL" id="ML996575">
    <property type="protein sequence ID" value="KAF2756754.1"/>
    <property type="molecule type" value="Genomic_DNA"/>
</dbReference>
<keyword evidence="21" id="KW-0378">Hydrolase</keyword>
<evidence type="ECO:0000256" key="7">
    <source>
        <dbReference type="ARBA" id="ARBA00022927"/>
    </source>
</evidence>
<sequence>MRLLQGILLPALLAAIASMVGGVSAKKDKPSLTRTEFKTEPGNLFYFEDSQVVLMIEVEEGKVWRTDNEGDEWNVVDDIKSSDKPYALLKNQYDSNVAVALGKRKIHWITYDKGKSWRQFTTDEHPSQVTIPIAFNAADNKKLLYSSLEKCLGTVCIGNTYYTDDGFESTKILIQKRKLCEWAVATDLIAERGDINEDRILCIVEGKYGSHSPSKYRLLYSDNYFEDQTEMKIDGQTMTGFASIAAVKGFLVVAAATPGSHELALYTSMDAETWHKAEFGDHHVEESAYTVLESTNYSIQVDVQTADFTPMGVLFSSNSEGRFFTNNVEHTNRNERGFVDFEKVSNIQGVIIVNVVKNYKDLQGIGGFFGEEKQLITQLSFDDGRTFHDLKYKDKALHLHSVTDLANSGRVFSSPAPGLIMGVGNTGDSLKPYKDGDLYVSDDGGLTWNKALEEAHKYEFGDQGSVLVAVFDEGPTKEIRYSLKHGKDEWRTLELENEMRAVELTTNTDSTSLRFILIGTEGSGKKKQWVSYTINFDDMHERDCGEKDFETWHARVDEDGNAMCIMGRKQSFHRRKADADCFVKEFEKPELEWDICECTEADYECDAGFTPEWSGEGDKKEKKCVVAGRLDPPDDACQGDDETFMGSSGWRKIPGNQCKGGTKKDKEMEHECSETKNPPGSGKISTEITSFPEDNLAEYYYLERNGRQGDDETVVMRTTDNTVYITRDHGKTWGRPKAIGDDEIVAIYPHQYFNDVVYFITASKKVYYSKDRCKTIHDFEAPSGPNRAGLQILQFHPNKDGWLIWTGQDKTGTPQAWKTQRDGLEWHALARAVSKCQFMFSDVGHDVDEQLVYCEQHTNEDPSAPLQLVSSKDWFANKDVVFDDVVSFATMSEFIVVASKTEDRKNLKLDASIDGKNFADAQFPPKFTVEHQQAYTVLDSSTHSVFLHVTVNAHSNSEYGTIIKSNSNGTSYVLSVNEVNRNEEGYVDFEKMQGLEGVAIINVVQNKEQVDNGAGKKKRTLITHNDGADWALLSNVKDAKGEKNLCNDNGCSLHLHGYTERSDPRATFSSASAVGLMMGVGNVGTELSSPSDANTFLTQDGGVTWNQVKSGPYMWEYGDQGSIIVLVKKNEATDHVLYSTDEGDSWTEYPFTSSDSWNIELITTVPSDTSMNFLLWGKQVKGKNRGKLGTVNLDFSGLFDRKCELDDDNPLAGDYEFWTPKHPSQDTECLFGHIAKYHRKKRGELCYNGERRFDDVHEQEKCECTRRDWECDYNYERQNDGSCLLVEGLSPSDPKDVCQDKDVVEYHTVTGYRKVPISTCEGGRDLRAETLPCPGHEEEYNEKHGTSGFVIFLAIVLPITAAAGVGYWVYQNWDGKFGRIRLGDGYSSFDSNSPWISWPIAAVSGLIAVLATIPLLVGSLWRSASSRFGGGRGYGSRTYTSRASFGRGDYAIVDPDEGELLGDDSDEDV</sequence>
<dbReference type="Gene3D" id="3.30.60.270">
    <property type="match status" value="2"/>
</dbReference>
<dbReference type="GO" id="GO:0016787">
    <property type="term" value="F:hydrolase activity"/>
    <property type="evidence" value="ECO:0007669"/>
    <property type="project" value="UniProtKB-KW"/>
</dbReference>
<dbReference type="FunFam" id="3.30.60.270:FF:000005">
    <property type="entry name" value="Sortilin"/>
    <property type="match status" value="1"/>
</dbReference>
<protein>
    <recommendedName>
        <fullName evidence="3">Vacuolar protein sorting/targeting protein 10</fullName>
    </recommendedName>
    <alternativeName>
        <fullName evidence="15">Carboxypeptidase Y receptor</fullName>
    </alternativeName>
    <alternativeName>
        <fullName evidence="14 16">Sortilin VPS10</fullName>
    </alternativeName>
</protein>
<dbReference type="PANTHER" id="PTHR12106">
    <property type="entry name" value="SORTILIN RELATED"/>
    <property type="match status" value="1"/>
</dbReference>
<dbReference type="GO" id="GO:0006896">
    <property type="term" value="P:Golgi to vacuole transport"/>
    <property type="evidence" value="ECO:0007669"/>
    <property type="project" value="TreeGrafter"/>
</dbReference>
<feature type="transmembrane region" description="Helical" evidence="18">
    <location>
        <begin position="1349"/>
        <end position="1370"/>
    </location>
</feature>
<keyword evidence="5 18" id="KW-0812">Transmembrane</keyword>
<dbReference type="PANTHER" id="PTHR12106:SF27">
    <property type="entry name" value="SORTILIN-RELATED RECEPTOR"/>
    <property type="match status" value="1"/>
</dbReference>
<keyword evidence="6" id="KW-0677">Repeat</keyword>
<evidence type="ECO:0000256" key="12">
    <source>
        <dbReference type="ARBA" id="ARBA00023180"/>
    </source>
</evidence>
<evidence type="ECO:0000256" key="15">
    <source>
        <dbReference type="ARBA" id="ARBA00031354"/>
    </source>
</evidence>
<proteinExistence type="predicted"/>
<feature type="chain" id="PRO_5025562146" description="Vacuolar protein sorting/targeting protein 10" evidence="19">
    <location>
        <begin position="26"/>
        <end position="1469"/>
    </location>
</feature>
<evidence type="ECO:0000256" key="8">
    <source>
        <dbReference type="ARBA" id="ARBA00022989"/>
    </source>
</evidence>
<feature type="domain" description="VPS10" evidence="20">
    <location>
        <begin position="712"/>
        <end position="1338"/>
    </location>
</feature>
<evidence type="ECO:0000256" key="11">
    <source>
        <dbReference type="ARBA" id="ARBA00023170"/>
    </source>
</evidence>
<evidence type="ECO:0000256" key="4">
    <source>
        <dbReference type="ARBA" id="ARBA00022448"/>
    </source>
</evidence>
<dbReference type="InterPro" id="IPR050310">
    <property type="entry name" value="VPS10-sortilin"/>
</dbReference>
<evidence type="ECO:0000256" key="3">
    <source>
        <dbReference type="ARBA" id="ARBA00015369"/>
    </source>
</evidence>
<dbReference type="GO" id="GO:0005829">
    <property type="term" value="C:cytosol"/>
    <property type="evidence" value="ECO:0007669"/>
    <property type="project" value="GOC"/>
</dbReference>
<organism evidence="21 22">
    <name type="scientific">Pseudovirgaria hyperparasitica</name>
    <dbReference type="NCBI Taxonomy" id="470096"/>
    <lineage>
        <taxon>Eukaryota</taxon>
        <taxon>Fungi</taxon>
        <taxon>Dikarya</taxon>
        <taxon>Ascomycota</taxon>
        <taxon>Pezizomycotina</taxon>
        <taxon>Dothideomycetes</taxon>
        <taxon>Dothideomycetes incertae sedis</taxon>
        <taxon>Acrospermales</taxon>
        <taxon>Acrospermaceae</taxon>
        <taxon>Pseudovirgaria</taxon>
    </lineage>
</organism>
<keyword evidence="22" id="KW-1185">Reference proteome</keyword>
<evidence type="ECO:0000256" key="5">
    <source>
        <dbReference type="ARBA" id="ARBA00022692"/>
    </source>
</evidence>
<dbReference type="InterPro" id="IPR031778">
    <property type="entry name" value="Sortilin_N"/>
</dbReference>
<evidence type="ECO:0000313" key="22">
    <source>
        <dbReference type="Proteomes" id="UP000799437"/>
    </source>
</evidence>
<keyword evidence="19" id="KW-0732">Signal</keyword>
<dbReference type="RefSeq" id="XP_033599205.1">
    <property type="nucleotide sequence ID" value="XM_033749959.1"/>
</dbReference>
<evidence type="ECO:0000256" key="9">
    <source>
        <dbReference type="ARBA" id="ARBA00023034"/>
    </source>
</evidence>
<dbReference type="Gene3D" id="2.10.70.80">
    <property type="match status" value="2"/>
</dbReference>
<keyword evidence="12" id="KW-0325">Glycoprotein</keyword>
<keyword evidence="10 18" id="KW-0472">Membrane</keyword>
<evidence type="ECO:0000256" key="2">
    <source>
        <dbReference type="ARBA" id="ARBA00004488"/>
    </source>
</evidence>
<dbReference type="OrthoDB" id="443634at2759"/>
<evidence type="ECO:0000256" key="14">
    <source>
        <dbReference type="ARBA" id="ARBA00031250"/>
    </source>
</evidence>
<feature type="signal peptide" evidence="19">
    <location>
        <begin position="1"/>
        <end position="25"/>
    </location>
</feature>
<keyword evidence="8 18" id="KW-1133">Transmembrane helix</keyword>
<dbReference type="Proteomes" id="UP000799437">
    <property type="component" value="Unassembled WGS sequence"/>
</dbReference>